<accession>A0A1G1ZTC3</accession>
<keyword evidence="1" id="KW-1133">Transmembrane helix</keyword>
<dbReference type="AlphaFoldDB" id="A0A1G1ZTC3"/>
<evidence type="ECO:0000313" key="3">
    <source>
        <dbReference type="Proteomes" id="UP000176284"/>
    </source>
</evidence>
<gene>
    <name evidence="2" type="ORF">A3H63_01385</name>
</gene>
<organism evidence="2 3">
    <name type="scientific">Candidatus Harrisonbacteria bacterium RIFCSPLOWO2_02_FULL_45_10c</name>
    <dbReference type="NCBI Taxonomy" id="1798410"/>
    <lineage>
        <taxon>Bacteria</taxon>
        <taxon>Candidatus Harrisoniibacteriota</taxon>
    </lineage>
</organism>
<dbReference type="Proteomes" id="UP000176284">
    <property type="component" value="Unassembled WGS sequence"/>
</dbReference>
<dbReference type="GO" id="GO:0016020">
    <property type="term" value="C:membrane"/>
    <property type="evidence" value="ECO:0007669"/>
    <property type="project" value="InterPro"/>
</dbReference>
<dbReference type="EMBL" id="MHJM01000019">
    <property type="protein sequence ID" value="OGY67729.1"/>
    <property type="molecule type" value="Genomic_DNA"/>
</dbReference>
<keyword evidence="1" id="KW-0812">Transmembrane</keyword>
<reference evidence="2 3" key="1">
    <citation type="journal article" date="2016" name="Nat. Commun.">
        <title>Thousands of microbial genomes shed light on interconnected biogeochemical processes in an aquifer system.</title>
        <authorList>
            <person name="Anantharaman K."/>
            <person name="Brown C.T."/>
            <person name="Hug L.A."/>
            <person name="Sharon I."/>
            <person name="Castelle C.J."/>
            <person name="Probst A.J."/>
            <person name="Thomas B.C."/>
            <person name="Singh A."/>
            <person name="Wilkins M.J."/>
            <person name="Karaoz U."/>
            <person name="Brodie E.L."/>
            <person name="Williams K.H."/>
            <person name="Hubbard S.S."/>
            <person name="Banfield J.F."/>
        </authorList>
    </citation>
    <scope>NUCLEOTIDE SEQUENCE [LARGE SCALE GENOMIC DNA]</scope>
</reference>
<evidence type="ECO:0000313" key="2">
    <source>
        <dbReference type="EMBL" id="OGY67729.1"/>
    </source>
</evidence>
<name>A0A1G1ZTC3_9BACT</name>
<protein>
    <submittedName>
        <fullName evidence="2">Uncharacterized protein</fullName>
    </submittedName>
</protein>
<keyword evidence="1" id="KW-0472">Membrane</keyword>
<feature type="transmembrane region" description="Helical" evidence="1">
    <location>
        <begin position="63"/>
        <end position="83"/>
    </location>
</feature>
<evidence type="ECO:0000256" key="1">
    <source>
        <dbReference type="SAM" id="Phobius"/>
    </source>
</evidence>
<feature type="transmembrane region" description="Helical" evidence="1">
    <location>
        <begin position="6"/>
        <end position="25"/>
    </location>
</feature>
<dbReference type="Pfam" id="PF03083">
    <property type="entry name" value="MtN3_slv"/>
    <property type="match status" value="1"/>
</dbReference>
<dbReference type="STRING" id="1798410.A3H63_01385"/>
<dbReference type="Gene3D" id="1.20.1280.290">
    <property type="match status" value="1"/>
</dbReference>
<dbReference type="InterPro" id="IPR004316">
    <property type="entry name" value="SWEET_rpt"/>
</dbReference>
<proteinExistence type="predicted"/>
<comment type="caution">
    <text evidence="2">The sequence shown here is derived from an EMBL/GenBank/DDBJ whole genome shotgun (WGS) entry which is preliminary data.</text>
</comment>
<sequence length="86" mass="10131">MLDAALNYLTAIFSFLVLLGTIHQIHRIRNRKKSGDISLVMCWICFFSYICWFLYVWRLNNYYLAFTQGGGVITVGSLIYHVIKYR</sequence>
<feature type="transmembrane region" description="Helical" evidence="1">
    <location>
        <begin position="37"/>
        <end position="57"/>
    </location>
</feature>